<dbReference type="Gene3D" id="1.10.630.10">
    <property type="entry name" value="Cytochrome P450"/>
    <property type="match status" value="1"/>
</dbReference>
<dbReference type="InterPro" id="IPR036396">
    <property type="entry name" value="Cyt_P450_sf"/>
</dbReference>
<dbReference type="OrthoDB" id="4772172at2759"/>
<accession>A0A9N9Q7B0</accession>
<sequence>MALAIFDSWVIVRVGPNEIAFSTPQAAIDIYGASKRGQEVFLKTDLMDFGAGDLGFIWENDPAKRKAVGRKILPAFSTKASKSMEPLLHHYIDLFVERMGALRGNKEGALMNDWLLWLGADMAADLAYNRELHHMRNAKSSDFIETLRGTSFVGTLMQLSKKVPIITLITPIFIPLKVLRRIPAVFQAVEYILAFTTI</sequence>
<dbReference type="GO" id="GO:0004497">
    <property type="term" value="F:monooxygenase activity"/>
    <property type="evidence" value="ECO:0007669"/>
    <property type="project" value="InterPro"/>
</dbReference>
<keyword evidence="2" id="KW-1185">Reference proteome</keyword>
<evidence type="ECO:0000313" key="2">
    <source>
        <dbReference type="Proteomes" id="UP000701801"/>
    </source>
</evidence>
<comment type="caution">
    <text evidence="1">The sequence shown here is derived from an EMBL/GenBank/DDBJ whole genome shotgun (WGS) entry which is preliminary data.</text>
</comment>
<proteinExistence type="predicted"/>
<dbReference type="GO" id="GO:0005506">
    <property type="term" value="F:iron ion binding"/>
    <property type="evidence" value="ECO:0007669"/>
    <property type="project" value="InterPro"/>
</dbReference>
<gene>
    <name evidence="1" type="ORF">HYALB_00007276</name>
</gene>
<organism evidence="1 2">
    <name type="scientific">Hymenoscyphus albidus</name>
    <dbReference type="NCBI Taxonomy" id="595503"/>
    <lineage>
        <taxon>Eukaryota</taxon>
        <taxon>Fungi</taxon>
        <taxon>Dikarya</taxon>
        <taxon>Ascomycota</taxon>
        <taxon>Pezizomycotina</taxon>
        <taxon>Leotiomycetes</taxon>
        <taxon>Helotiales</taxon>
        <taxon>Helotiaceae</taxon>
        <taxon>Hymenoscyphus</taxon>
    </lineage>
</organism>
<protein>
    <submittedName>
        <fullName evidence="1">Uncharacterized protein</fullName>
    </submittedName>
</protein>
<dbReference type="SUPFAM" id="SSF48264">
    <property type="entry name" value="Cytochrome P450"/>
    <property type="match status" value="1"/>
</dbReference>
<reference evidence="1" key="1">
    <citation type="submission" date="2021-07" db="EMBL/GenBank/DDBJ databases">
        <authorList>
            <person name="Durling M."/>
        </authorList>
    </citation>
    <scope>NUCLEOTIDE SEQUENCE</scope>
</reference>
<dbReference type="Proteomes" id="UP000701801">
    <property type="component" value="Unassembled WGS sequence"/>
</dbReference>
<name>A0A9N9Q7B0_9HELO</name>
<dbReference type="GO" id="GO:0016705">
    <property type="term" value="F:oxidoreductase activity, acting on paired donors, with incorporation or reduction of molecular oxygen"/>
    <property type="evidence" value="ECO:0007669"/>
    <property type="project" value="InterPro"/>
</dbReference>
<dbReference type="GO" id="GO:0020037">
    <property type="term" value="F:heme binding"/>
    <property type="evidence" value="ECO:0007669"/>
    <property type="project" value="InterPro"/>
</dbReference>
<dbReference type="EMBL" id="CAJVRM010000651">
    <property type="protein sequence ID" value="CAG8982560.1"/>
    <property type="molecule type" value="Genomic_DNA"/>
</dbReference>
<dbReference type="AlphaFoldDB" id="A0A9N9Q7B0"/>
<evidence type="ECO:0000313" key="1">
    <source>
        <dbReference type="EMBL" id="CAG8982560.1"/>
    </source>
</evidence>